<keyword evidence="2" id="KW-0436">Ligase</keyword>
<gene>
    <name evidence="2" type="ORF">A8975_0824</name>
</gene>
<feature type="transmembrane region" description="Helical" evidence="1">
    <location>
        <begin position="67"/>
        <end position="85"/>
    </location>
</feature>
<name>A0ABY2G9S8_9FLAO</name>
<feature type="transmembrane region" description="Helical" evidence="1">
    <location>
        <begin position="190"/>
        <end position="210"/>
    </location>
</feature>
<proteinExistence type="predicted"/>
<feature type="transmembrane region" description="Helical" evidence="1">
    <location>
        <begin position="124"/>
        <end position="142"/>
    </location>
</feature>
<accession>A0ABY2G9S8</accession>
<feature type="transmembrane region" description="Helical" evidence="1">
    <location>
        <begin position="148"/>
        <end position="178"/>
    </location>
</feature>
<feature type="transmembrane region" description="Helical" evidence="1">
    <location>
        <begin position="12"/>
        <end position="31"/>
    </location>
</feature>
<dbReference type="GO" id="GO:0016874">
    <property type="term" value="F:ligase activity"/>
    <property type="evidence" value="ECO:0007669"/>
    <property type="project" value="UniProtKB-KW"/>
</dbReference>
<feature type="transmembrane region" description="Helical" evidence="1">
    <location>
        <begin position="340"/>
        <end position="368"/>
    </location>
</feature>
<feature type="transmembrane region" description="Helical" evidence="1">
    <location>
        <begin position="91"/>
        <end position="112"/>
    </location>
</feature>
<organism evidence="2 3">
    <name type="scientific">Meridianimaribacter flavus</name>
    <dbReference type="NCBI Taxonomy" id="571115"/>
    <lineage>
        <taxon>Bacteria</taxon>
        <taxon>Pseudomonadati</taxon>
        <taxon>Bacteroidota</taxon>
        <taxon>Flavobacteriia</taxon>
        <taxon>Flavobacteriales</taxon>
        <taxon>Flavobacteriaceae</taxon>
        <taxon>Meridianimaribacter</taxon>
    </lineage>
</organism>
<keyword evidence="1" id="KW-0472">Membrane</keyword>
<evidence type="ECO:0000313" key="2">
    <source>
        <dbReference type="EMBL" id="TDY14220.1"/>
    </source>
</evidence>
<evidence type="ECO:0000313" key="3">
    <source>
        <dbReference type="Proteomes" id="UP000294930"/>
    </source>
</evidence>
<dbReference type="EMBL" id="SOQZ01000001">
    <property type="protein sequence ID" value="TDY14220.1"/>
    <property type="molecule type" value="Genomic_DNA"/>
</dbReference>
<keyword evidence="1" id="KW-1133">Transmembrane helix</keyword>
<comment type="caution">
    <text evidence="2">The sequence shown here is derived from an EMBL/GenBank/DDBJ whole genome shotgun (WGS) entry which is preliminary data.</text>
</comment>
<feature type="transmembrane region" description="Helical" evidence="1">
    <location>
        <begin position="380"/>
        <end position="400"/>
    </location>
</feature>
<keyword evidence="3" id="KW-1185">Reference proteome</keyword>
<protein>
    <submittedName>
        <fullName evidence="2">O-antigen ligase</fullName>
    </submittedName>
</protein>
<evidence type="ECO:0000256" key="1">
    <source>
        <dbReference type="SAM" id="Phobius"/>
    </source>
</evidence>
<sequence length="432" mass="50231">MIVKIKKSENKLLLIVYLVVFLYLIFQPAIYSPDTRSYLEAMPYRHLGYVIFIKCFDLFFSGKVFNVLVIAFQAIFGLLATFVFYTKISKLIAFNLITKIGLFAFLLFPFFPPLEVANNICSEGLSYPLYLLFVAFGIDFFFTNTKSFKYFIVVFLLLALTRGQFIIAIVPIAFMYILKHKKTLFKKPHLNRFIVLLLLPVVVLLADKSYHKLKDGIFMSTPFSFVNISTAAFYVSEKSDSNQLTGNDKKVFDICYNKLDKQKLLLTNQKEGSYKDYYSFFHNHIPNICNRTVHYYGRAFFLKDELSNSTHLEIAQAHLSIENTLRNISFSLINQNFNKWLNLFFANLIHAFNGIVILIVIVTVFLLSLIKLFTSNNNNYYLLFMLSALILSNTLLVCLASHSIIRYLFYNYALYFLIFIILFKQIKHGIKH</sequence>
<feature type="transmembrane region" description="Helical" evidence="1">
    <location>
        <begin position="407"/>
        <end position="426"/>
    </location>
</feature>
<dbReference type="Proteomes" id="UP000294930">
    <property type="component" value="Unassembled WGS sequence"/>
</dbReference>
<reference evidence="2 3" key="1">
    <citation type="submission" date="2019-03" db="EMBL/GenBank/DDBJ databases">
        <title>Genomic Encyclopedia of Type Strains, Phase III (KMG-III): the genomes of soil and plant-associated and newly described type strains.</title>
        <authorList>
            <person name="Whitman W."/>
        </authorList>
    </citation>
    <scope>NUCLEOTIDE SEQUENCE [LARGE SCALE GENOMIC DNA]</scope>
    <source>
        <strain evidence="2 3">CGMCC 1.10957</strain>
    </source>
</reference>
<dbReference type="RefSeq" id="WP_134198766.1">
    <property type="nucleotide sequence ID" value="NZ_SOQZ01000001.1"/>
</dbReference>
<keyword evidence="1" id="KW-0812">Transmembrane</keyword>